<dbReference type="InterPro" id="IPR042463">
    <property type="entry name" value="HNOB_dom_associated_sf"/>
</dbReference>
<evidence type="ECO:0000313" key="2">
    <source>
        <dbReference type="EMBL" id="MBM1712098.1"/>
    </source>
</evidence>
<evidence type="ECO:0000313" key="3">
    <source>
        <dbReference type="Proteomes" id="UP000732193"/>
    </source>
</evidence>
<dbReference type="SUPFAM" id="SSF55073">
    <property type="entry name" value="Nucleotide cyclase"/>
    <property type="match status" value="1"/>
</dbReference>
<dbReference type="InterPro" id="IPR000160">
    <property type="entry name" value="GGDEF_dom"/>
</dbReference>
<dbReference type="AlphaFoldDB" id="A0AAE2VV22"/>
<dbReference type="Proteomes" id="UP000732193">
    <property type="component" value="Unassembled WGS sequence"/>
</dbReference>
<dbReference type="InterPro" id="IPR043128">
    <property type="entry name" value="Rev_trsase/Diguanyl_cyclase"/>
</dbReference>
<dbReference type="CDD" id="cd01949">
    <property type="entry name" value="GGDEF"/>
    <property type="match status" value="1"/>
</dbReference>
<sequence>MHLILGSTGHILHAGPTLRKMRAGLGLTGQRFLEVFEVKRPRALTSMADLVSHEPQKLRLKLRAPPHTALKGVLVPAVDGGGTMIVNLSFGISILDGVRDFALTNADFAATDLAIEMLYLVEAKTAAMEASYNLNSKLQGAKIAAEEQAFTDTLTGLKNRRALDTVLTRLLGASNSFAVMQIDLDYFKTVNDTLGHAAGDHVLQHVARIMVDETRSHDLVARVGGDEFTVVLPDVRDESILRRVGRRIIERLEVPIPFEGTDCKISASIGTVWIQPGDRPTMEDLLSNADVALYASKHAGRATQTLYTPDLRNAANAVAVPAARRPRPA</sequence>
<dbReference type="Gene3D" id="3.30.450.260">
    <property type="entry name" value="Haem NO binding associated domain"/>
    <property type="match status" value="1"/>
</dbReference>
<organism evidence="2 3">
    <name type="scientific">Sulfitobacter geojensis</name>
    <dbReference type="NCBI Taxonomy" id="1342299"/>
    <lineage>
        <taxon>Bacteria</taxon>
        <taxon>Pseudomonadati</taxon>
        <taxon>Pseudomonadota</taxon>
        <taxon>Alphaproteobacteria</taxon>
        <taxon>Rhodobacterales</taxon>
        <taxon>Roseobacteraceae</taxon>
        <taxon>Sulfitobacter</taxon>
    </lineage>
</organism>
<dbReference type="FunFam" id="3.30.70.270:FF:000001">
    <property type="entry name" value="Diguanylate cyclase domain protein"/>
    <property type="match status" value="1"/>
</dbReference>
<feature type="domain" description="GGDEF" evidence="1">
    <location>
        <begin position="175"/>
        <end position="309"/>
    </location>
</feature>
<dbReference type="Gene3D" id="3.30.70.270">
    <property type="match status" value="1"/>
</dbReference>
<dbReference type="SMART" id="SM00267">
    <property type="entry name" value="GGDEF"/>
    <property type="match status" value="1"/>
</dbReference>
<dbReference type="Pfam" id="PF00990">
    <property type="entry name" value="GGDEF"/>
    <property type="match status" value="1"/>
</dbReference>
<keyword evidence="3" id="KW-1185">Reference proteome</keyword>
<dbReference type="EMBL" id="JAFBRM010000001">
    <property type="protein sequence ID" value="MBM1712098.1"/>
    <property type="molecule type" value="Genomic_DNA"/>
</dbReference>
<dbReference type="InterPro" id="IPR029787">
    <property type="entry name" value="Nucleotide_cyclase"/>
</dbReference>
<gene>
    <name evidence="2" type="ORF">JQV55_00815</name>
</gene>
<proteinExistence type="predicted"/>
<dbReference type="GO" id="GO:0003824">
    <property type="term" value="F:catalytic activity"/>
    <property type="evidence" value="ECO:0007669"/>
    <property type="project" value="UniProtKB-ARBA"/>
</dbReference>
<comment type="caution">
    <text evidence="2">The sequence shown here is derived from an EMBL/GenBank/DDBJ whole genome shotgun (WGS) entry which is preliminary data.</text>
</comment>
<dbReference type="PANTHER" id="PTHR46663:SF2">
    <property type="entry name" value="GGDEF DOMAIN-CONTAINING PROTEIN"/>
    <property type="match status" value="1"/>
</dbReference>
<dbReference type="NCBIfam" id="TIGR00254">
    <property type="entry name" value="GGDEF"/>
    <property type="match status" value="1"/>
</dbReference>
<protein>
    <submittedName>
        <fullName evidence="2">GGDEF domain-containing protein</fullName>
    </submittedName>
</protein>
<reference evidence="2 3" key="1">
    <citation type="submission" date="2021-01" db="EMBL/GenBank/DDBJ databases">
        <title>Diatom-associated Roseobacters Show Island Model of Population Structure.</title>
        <authorList>
            <person name="Qu L."/>
            <person name="Feng X."/>
            <person name="Chen Y."/>
            <person name="Li L."/>
            <person name="Wang X."/>
            <person name="Hu Z."/>
            <person name="Wang H."/>
            <person name="Luo H."/>
        </authorList>
    </citation>
    <scope>NUCLEOTIDE SEQUENCE [LARGE SCALE GENOMIC DNA]</scope>
    <source>
        <strain evidence="2 3">TR60-84</strain>
    </source>
</reference>
<evidence type="ECO:0000259" key="1">
    <source>
        <dbReference type="PROSITE" id="PS50887"/>
    </source>
</evidence>
<name>A0AAE2VV22_9RHOB</name>
<accession>A0AAE2VV22</accession>
<dbReference type="PANTHER" id="PTHR46663">
    <property type="entry name" value="DIGUANYLATE CYCLASE DGCT-RELATED"/>
    <property type="match status" value="1"/>
</dbReference>
<dbReference type="PROSITE" id="PS50887">
    <property type="entry name" value="GGDEF"/>
    <property type="match status" value="1"/>
</dbReference>
<dbReference type="InterPro" id="IPR052163">
    <property type="entry name" value="DGC-Regulatory_Protein"/>
</dbReference>